<evidence type="ECO:0000313" key="7">
    <source>
        <dbReference type="EMBL" id="KAL2066684.1"/>
    </source>
</evidence>
<keyword evidence="5" id="KW-0175">Coiled coil</keyword>
<accession>A0ABR4C9R7</accession>
<feature type="compositionally biased region" description="Basic and acidic residues" evidence="6">
    <location>
        <begin position="111"/>
        <end position="120"/>
    </location>
</feature>
<evidence type="ECO:0000256" key="6">
    <source>
        <dbReference type="SAM" id="MobiDB-lite"/>
    </source>
</evidence>
<evidence type="ECO:0000256" key="2">
    <source>
        <dbReference type="ARBA" id="ARBA00022776"/>
    </source>
</evidence>
<feature type="compositionally biased region" description="Polar residues" evidence="6">
    <location>
        <begin position="58"/>
        <end position="74"/>
    </location>
</feature>
<evidence type="ECO:0000313" key="8">
    <source>
        <dbReference type="Proteomes" id="UP001595075"/>
    </source>
</evidence>
<feature type="compositionally biased region" description="Polar residues" evidence="6">
    <location>
        <begin position="1"/>
        <end position="14"/>
    </location>
</feature>
<dbReference type="EMBL" id="JAZHXI010000011">
    <property type="protein sequence ID" value="KAL2066684.1"/>
    <property type="molecule type" value="Genomic_DNA"/>
</dbReference>
<evidence type="ECO:0000256" key="5">
    <source>
        <dbReference type="SAM" id="Coils"/>
    </source>
</evidence>
<feature type="compositionally biased region" description="Low complexity" evidence="6">
    <location>
        <begin position="135"/>
        <end position="148"/>
    </location>
</feature>
<feature type="compositionally biased region" description="Polar residues" evidence="6">
    <location>
        <begin position="988"/>
        <end position="998"/>
    </location>
</feature>
<protein>
    <submittedName>
        <fullName evidence="7">Uncharacterized protein</fullName>
    </submittedName>
</protein>
<organism evidence="7 8">
    <name type="scientific">Oculimacula yallundae</name>
    <dbReference type="NCBI Taxonomy" id="86028"/>
    <lineage>
        <taxon>Eukaryota</taxon>
        <taxon>Fungi</taxon>
        <taxon>Dikarya</taxon>
        <taxon>Ascomycota</taxon>
        <taxon>Pezizomycotina</taxon>
        <taxon>Leotiomycetes</taxon>
        <taxon>Helotiales</taxon>
        <taxon>Ploettnerulaceae</taxon>
        <taxon>Oculimacula</taxon>
    </lineage>
</organism>
<feature type="compositionally biased region" description="Polar residues" evidence="6">
    <location>
        <begin position="572"/>
        <end position="582"/>
    </location>
</feature>
<sequence length="1063" mass="116025">MSSFNSFKFTSQHATPRESRTRNEGENRGSHKERGGGYDSYKPGQPPSKDMIPAPVRTASTGSPFSPQHPSSLNDSRRPGIARSPSNSSPNHLPNRAISSRTNSTDQPIRNPEREEEARRYNNSRAAAQNNAKVAPKTDAPMAPAAAPSDVSVEQPSWKEKAQAIEVPSSEQGSNDSTLTLKLAEVLRTMVNEVTEVSSLKTRRNNAKAKLTKAQAEFEKTESYHSGFPSIKETQARAKKVAEQDFKKADEQLDAKDASLDQLALRVAEQIIPSIIGGSTANQQQKEMQDRITSLEKMCQNYHELLEGHKTFLDSQQEANHATSESWERRLKAVTEDVRSFKSESAKENKLLLRQNDFEDLIHPVAERVVELSNTISAIPSNLAQQLTRIQDLDKLQTKVEDLETSSQASLADLNTIVGTLDSSVSSLHECCKAGSGASKTLAQEHVKLRDNVTAFNERVARVEFKLQEAELAKQNAKADIATKHTSDLANAGPLASLEEKFETLASRLSALEGGAIQLQATVEELSNTLLNDTSRLEKKIDQASTLEAGQKSIIASDFTAIKNRLAIVESQRQATPNPSVENTNTSNGNSASGDDLYRLLSSDIAQLKAGLEGQKTDLDSLVEMTGDTIKEIVKSNIDPFIPRLDAIEATTNTMRGSLMTVENQVKGHYQAILDVKNNLVGAAAHSAIDIIKSQNLFAPANLDEKFTNSLAAVNKTALEHIEAHSLAIGGVQHRMDNLTTGDVHAAIVNTFHTTYPSLRNSEQIFRDHASKLILLDSRIGDIQKRVEEQSKQAPAPVTAPSVPAPLTEDDAIVTSIRSELNNLTQDVAKLQRSDVTFVTDLEDLKEQTSTDLAEIKRETVTLSEEVATNIFELKSAIAATDRNVTGFSGKVREFEKRVEGVVSRQTDIEKKVESSRQQRATSQVLSSVKTTITPGAFNGKLRAPSVASDASGSSKTSMKRGRSDTTGNGMKAPTGNGPFSPRKANGLKNNGRPSGSPNPKRPKRSRTKNDDDSDQDPDFEGEANQGISTDEDEELPPRPIKTKQEEQGRERVVIDIADSDSE</sequence>
<comment type="caution">
    <text evidence="7">The sequence shown here is derived from an EMBL/GenBank/DDBJ whole genome shotgun (WGS) entry which is preliminary data.</text>
</comment>
<feature type="compositionally biased region" description="Low complexity" evidence="6">
    <location>
        <begin position="583"/>
        <end position="593"/>
    </location>
</feature>
<feature type="compositionally biased region" description="Acidic residues" evidence="6">
    <location>
        <begin position="1012"/>
        <end position="1022"/>
    </location>
</feature>
<reference evidence="7 8" key="1">
    <citation type="journal article" date="2024" name="Commun. Biol.">
        <title>Comparative genomic analysis of thermophilic fungi reveals convergent evolutionary adaptations and gene losses.</title>
        <authorList>
            <person name="Steindorff A.S."/>
            <person name="Aguilar-Pontes M.V."/>
            <person name="Robinson A.J."/>
            <person name="Andreopoulos B."/>
            <person name="LaButti K."/>
            <person name="Kuo A."/>
            <person name="Mondo S."/>
            <person name="Riley R."/>
            <person name="Otillar R."/>
            <person name="Haridas S."/>
            <person name="Lipzen A."/>
            <person name="Grimwood J."/>
            <person name="Schmutz J."/>
            <person name="Clum A."/>
            <person name="Reid I.D."/>
            <person name="Moisan M.C."/>
            <person name="Butler G."/>
            <person name="Nguyen T.T.M."/>
            <person name="Dewar K."/>
            <person name="Conant G."/>
            <person name="Drula E."/>
            <person name="Henrissat B."/>
            <person name="Hansel C."/>
            <person name="Singer S."/>
            <person name="Hutchinson M.I."/>
            <person name="de Vries R.P."/>
            <person name="Natvig D.O."/>
            <person name="Powell A.J."/>
            <person name="Tsang A."/>
            <person name="Grigoriev I.V."/>
        </authorList>
    </citation>
    <scope>NUCLEOTIDE SEQUENCE [LARGE SCALE GENOMIC DNA]</scope>
    <source>
        <strain evidence="7 8">CBS 494.80</strain>
    </source>
</reference>
<feature type="compositionally biased region" description="Basic and acidic residues" evidence="6">
    <location>
        <begin position="1043"/>
        <end position="1054"/>
    </location>
</feature>
<feature type="compositionally biased region" description="Polar residues" evidence="6">
    <location>
        <begin position="97"/>
        <end position="108"/>
    </location>
</feature>
<keyword evidence="8" id="KW-1185">Reference proteome</keyword>
<gene>
    <name evidence="7" type="ORF">VTL71DRAFT_2756</name>
</gene>
<keyword evidence="2" id="KW-0498">Mitosis</keyword>
<evidence type="ECO:0000256" key="3">
    <source>
        <dbReference type="ARBA" id="ARBA00023242"/>
    </source>
</evidence>
<feature type="coiled-coil region" evidence="5">
    <location>
        <begin position="814"/>
        <end position="859"/>
    </location>
</feature>
<feature type="region of interest" description="Disordered" evidence="6">
    <location>
        <begin position="572"/>
        <end position="593"/>
    </location>
</feature>
<keyword evidence="1" id="KW-0132">Cell division</keyword>
<keyword evidence="4" id="KW-0131">Cell cycle</keyword>
<keyword evidence="3" id="KW-0539">Nucleus</keyword>
<dbReference type="PANTHER" id="PTHR18937:SF12">
    <property type="entry name" value="STRUCTURAL MAINTENANCE OF CHROMOSOMES PROTEIN"/>
    <property type="match status" value="1"/>
</dbReference>
<feature type="region of interest" description="Disordered" evidence="6">
    <location>
        <begin position="1"/>
        <end position="176"/>
    </location>
</feature>
<feature type="region of interest" description="Disordered" evidence="6">
    <location>
        <begin position="935"/>
        <end position="1063"/>
    </location>
</feature>
<dbReference type="PANTHER" id="PTHR18937">
    <property type="entry name" value="STRUCTURAL MAINTENANCE OF CHROMOSOMES SMC FAMILY MEMBER"/>
    <property type="match status" value="1"/>
</dbReference>
<feature type="compositionally biased region" description="Basic and acidic residues" evidence="6">
    <location>
        <begin position="15"/>
        <end position="36"/>
    </location>
</feature>
<dbReference type="Proteomes" id="UP001595075">
    <property type="component" value="Unassembled WGS sequence"/>
</dbReference>
<feature type="compositionally biased region" description="Polar residues" evidence="6">
    <location>
        <begin position="121"/>
        <end position="132"/>
    </location>
</feature>
<proteinExistence type="predicted"/>
<name>A0ABR4C9R7_9HELO</name>
<evidence type="ECO:0000256" key="1">
    <source>
        <dbReference type="ARBA" id="ARBA00022618"/>
    </source>
</evidence>
<evidence type="ECO:0000256" key="4">
    <source>
        <dbReference type="ARBA" id="ARBA00023306"/>
    </source>
</evidence>